<protein>
    <submittedName>
        <fullName evidence="3">N-acetyltransferase</fullName>
    </submittedName>
</protein>
<dbReference type="EMBL" id="RDBE01000007">
    <property type="protein sequence ID" value="RLV49101.1"/>
    <property type="molecule type" value="Genomic_DNA"/>
</dbReference>
<dbReference type="OrthoDB" id="5405911at2"/>
<dbReference type="CDD" id="cd04301">
    <property type="entry name" value="NAT_SF"/>
    <property type="match status" value="1"/>
</dbReference>
<dbReference type="AlphaFoldDB" id="A0A3L8P225"/>
<keyword evidence="3" id="KW-0808">Transferase</keyword>
<evidence type="ECO:0000313" key="4">
    <source>
        <dbReference type="Proteomes" id="UP000281708"/>
    </source>
</evidence>
<dbReference type="Pfam" id="PF14542">
    <property type="entry name" value="Acetyltransf_CG"/>
    <property type="match status" value="1"/>
</dbReference>
<proteinExistence type="predicted"/>
<dbReference type="PANTHER" id="PTHR31435">
    <property type="entry name" value="PROTEIN NATD1"/>
    <property type="match status" value="1"/>
</dbReference>
<dbReference type="PROSITE" id="PS51186">
    <property type="entry name" value="GNAT"/>
    <property type="match status" value="1"/>
</dbReference>
<dbReference type="SUPFAM" id="SSF55729">
    <property type="entry name" value="Acyl-CoA N-acyltransferases (Nat)"/>
    <property type="match status" value="1"/>
</dbReference>
<dbReference type="InterPro" id="IPR000182">
    <property type="entry name" value="GNAT_dom"/>
</dbReference>
<dbReference type="InterPro" id="IPR031165">
    <property type="entry name" value="GNAT_YJDJ"/>
</dbReference>
<reference evidence="3 4" key="1">
    <citation type="submission" date="2018-10" db="EMBL/GenBank/DDBJ databases">
        <title>Marmoricola sp. 4Q3S-7 whole genome shotgun sequence.</title>
        <authorList>
            <person name="Li F."/>
        </authorList>
    </citation>
    <scope>NUCLEOTIDE SEQUENCE [LARGE SCALE GENOMIC DNA]</scope>
    <source>
        <strain evidence="3 4">4Q3S-7</strain>
    </source>
</reference>
<dbReference type="PANTHER" id="PTHR31435:SF10">
    <property type="entry name" value="BSR4717 PROTEIN"/>
    <property type="match status" value="1"/>
</dbReference>
<organism evidence="3 4">
    <name type="scientific">Nocardioides mangrovicus</name>
    <dbReference type="NCBI Taxonomy" id="2478913"/>
    <lineage>
        <taxon>Bacteria</taxon>
        <taxon>Bacillati</taxon>
        <taxon>Actinomycetota</taxon>
        <taxon>Actinomycetes</taxon>
        <taxon>Propionibacteriales</taxon>
        <taxon>Nocardioidaceae</taxon>
        <taxon>Nocardioides</taxon>
    </lineage>
</organism>
<dbReference type="Proteomes" id="UP000281708">
    <property type="component" value="Unassembled WGS sequence"/>
</dbReference>
<feature type="domain" description="N-acetyltransferase" evidence="1">
    <location>
        <begin position="1"/>
        <end position="97"/>
    </location>
</feature>
<keyword evidence="4" id="KW-1185">Reference proteome</keyword>
<evidence type="ECO:0000259" key="2">
    <source>
        <dbReference type="PROSITE" id="PS51729"/>
    </source>
</evidence>
<gene>
    <name evidence="3" type="ORF">D9V37_11050</name>
</gene>
<sequence length="97" mass="10792">MGQVSVVDVPERSRYEVEQDGEVIGFAAYSRQGDSVVLPHVEVEPAHQHQGLAGRLVQQAMDDARAQGLRVLPICPFAVRWIGEHPEYQDLDARRAS</sequence>
<dbReference type="PROSITE" id="PS51729">
    <property type="entry name" value="GNAT_YJDJ"/>
    <property type="match status" value="1"/>
</dbReference>
<evidence type="ECO:0000313" key="3">
    <source>
        <dbReference type="EMBL" id="RLV49101.1"/>
    </source>
</evidence>
<dbReference type="InterPro" id="IPR016181">
    <property type="entry name" value="Acyl_CoA_acyltransferase"/>
</dbReference>
<dbReference type="RefSeq" id="WP_121806204.1">
    <property type="nucleotide sequence ID" value="NZ_RDBE01000007.1"/>
</dbReference>
<name>A0A3L8P225_9ACTN</name>
<comment type="caution">
    <text evidence="3">The sequence shown here is derived from an EMBL/GenBank/DDBJ whole genome shotgun (WGS) entry which is preliminary data.</text>
</comment>
<feature type="domain" description="N-acetyltransferase" evidence="2">
    <location>
        <begin position="7"/>
        <end position="93"/>
    </location>
</feature>
<evidence type="ECO:0000259" key="1">
    <source>
        <dbReference type="PROSITE" id="PS51186"/>
    </source>
</evidence>
<accession>A0A3L8P225</accession>
<dbReference type="Gene3D" id="3.40.630.30">
    <property type="match status" value="1"/>
</dbReference>
<dbReference type="GO" id="GO:0016747">
    <property type="term" value="F:acyltransferase activity, transferring groups other than amino-acyl groups"/>
    <property type="evidence" value="ECO:0007669"/>
    <property type="project" value="InterPro"/>
</dbReference>
<dbReference type="InterPro" id="IPR045057">
    <property type="entry name" value="Gcn5-rel_NAT"/>
</dbReference>